<dbReference type="PANTHER" id="PTHR10010:SF46">
    <property type="entry name" value="SODIUM-DEPENDENT PHOSPHATE TRANSPORT PROTEIN 2B"/>
    <property type="match status" value="1"/>
</dbReference>
<keyword evidence="5 6" id="KW-0472">Membrane</keyword>
<dbReference type="OMA" id="RINSHIC"/>
<feature type="transmembrane region" description="Helical" evidence="6">
    <location>
        <begin position="206"/>
        <end position="227"/>
    </location>
</feature>
<evidence type="ECO:0000256" key="4">
    <source>
        <dbReference type="ARBA" id="ARBA00022989"/>
    </source>
</evidence>
<dbReference type="Pfam" id="PF02690">
    <property type="entry name" value="Na_Pi_cotrans"/>
    <property type="match status" value="2"/>
</dbReference>
<dbReference type="Gene3D" id="1.20.58.220">
    <property type="entry name" value="Phosphate transport system protein phou homolog 2, domain 2"/>
    <property type="match status" value="1"/>
</dbReference>
<dbReference type="EMBL" id="JABXIY010000009">
    <property type="protein sequence ID" value="NVK95985.1"/>
    <property type="molecule type" value="Genomic_DNA"/>
</dbReference>
<comment type="caution">
    <text evidence="7">The sequence shown here is derived from an EMBL/GenBank/DDBJ whole genome shotgun (WGS) entry which is preliminary data.</text>
</comment>
<dbReference type="AlphaFoldDB" id="A0A850LEQ8"/>
<keyword evidence="2" id="KW-1003">Cell membrane</keyword>
<feature type="transmembrane region" description="Helical" evidence="6">
    <location>
        <begin position="126"/>
        <end position="147"/>
    </location>
</feature>
<feature type="transmembrane region" description="Helical" evidence="6">
    <location>
        <begin position="91"/>
        <end position="114"/>
    </location>
</feature>
<evidence type="ECO:0000256" key="1">
    <source>
        <dbReference type="ARBA" id="ARBA00004651"/>
    </source>
</evidence>
<evidence type="ECO:0000256" key="2">
    <source>
        <dbReference type="ARBA" id="ARBA00022475"/>
    </source>
</evidence>
<feature type="transmembrane region" description="Helical" evidence="6">
    <location>
        <begin position="269"/>
        <end position="289"/>
    </location>
</feature>
<evidence type="ECO:0000313" key="8">
    <source>
        <dbReference type="Proteomes" id="UP000565723"/>
    </source>
</evidence>
<keyword evidence="3 6" id="KW-0812">Transmembrane</keyword>
<name>A0A850LEQ8_9RHOB</name>
<reference evidence="7 8" key="1">
    <citation type="journal article" date="2020" name="Proc. Natl. Acad. Sci. U.S.A.">
        <title>Ecological drivers of bacterial community assembly in synthetic phycospheres.</title>
        <authorList>
            <person name="Fu H."/>
            <person name="Uchimiya M."/>
            <person name="Gore J."/>
            <person name="Moran M.A."/>
        </authorList>
    </citation>
    <scope>NUCLEOTIDE SEQUENCE [LARGE SCALE GENOMIC DNA]</scope>
    <source>
        <strain evidence="7">HF-Din03</strain>
    </source>
</reference>
<gene>
    <name evidence="7" type="ORF">HW564_03550</name>
</gene>
<dbReference type="GO" id="GO:0005886">
    <property type="term" value="C:plasma membrane"/>
    <property type="evidence" value="ECO:0007669"/>
    <property type="project" value="UniProtKB-SubCell"/>
</dbReference>
<protein>
    <submittedName>
        <fullName evidence="7">Na/Pi cotransporter family protein</fullName>
    </submittedName>
</protein>
<dbReference type="GO" id="GO:0005436">
    <property type="term" value="F:sodium:phosphate symporter activity"/>
    <property type="evidence" value="ECO:0007669"/>
    <property type="project" value="InterPro"/>
</dbReference>
<dbReference type="PANTHER" id="PTHR10010">
    <property type="entry name" value="SOLUTE CARRIER FAMILY 34 SODIUM PHOSPHATE , MEMBER 2-RELATED"/>
    <property type="match status" value="1"/>
</dbReference>
<dbReference type="NCBIfam" id="NF037997">
    <property type="entry name" value="Na_Pi_symport"/>
    <property type="match status" value="1"/>
</dbReference>
<dbReference type="InterPro" id="IPR038078">
    <property type="entry name" value="PhoU-like_sf"/>
</dbReference>
<accession>A0A850LEQ8</accession>
<evidence type="ECO:0000256" key="3">
    <source>
        <dbReference type="ARBA" id="ARBA00022692"/>
    </source>
</evidence>
<evidence type="ECO:0000256" key="5">
    <source>
        <dbReference type="ARBA" id="ARBA00023136"/>
    </source>
</evidence>
<organism evidence="7 8">
    <name type="scientific">Ruegeria pomeroyi</name>
    <dbReference type="NCBI Taxonomy" id="89184"/>
    <lineage>
        <taxon>Bacteria</taxon>
        <taxon>Pseudomonadati</taxon>
        <taxon>Pseudomonadota</taxon>
        <taxon>Alphaproteobacteria</taxon>
        <taxon>Rhodobacterales</taxon>
        <taxon>Roseobacteraceae</taxon>
        <taxon>Ruegeria</taxon>
    </lineage>
</organism>
<evidence type="ECO:0000256" key="6">
    <source>
        <dbReference type="SAM" id="Phobius"/>
    </source>
</evidence>
<dbReference type="InterPro" id="IPR003841">
    <property type="entry name" value="Na/Pi_transpt"/>
</dbReference>
<keyword evidence="4 6" id="KW-1133">Transmembrane helix</keyword>
<feature type="transmembrane region" description="Helical" evidence="6">
    <location>
        <begin position="29"/>
        <end position="54"/>
    </location>
</feature>
<dbReference type="GO" id="GO:0044341">
    <property type="term" value="P:sodium-dependent phosphate transport"/>
    <property type="evidence" value="ECO:0007669"/>
    <property type="project" value="InterPro"/>
</dbReference>
<proteinExistence type="predicted"/>
<dbReference type="RefSeq" id="WP_011048084.1">
    <property type="nucleotide sequence ID" value="NZ_CP076685.1"/>
</dbReference>
<dbReference type="SUPFAM" id="SSF109755">
    <property type="entry name" value="PhoU-like"/>
    <property type="match status" value="1"/>
</dbReference>
<sequence>MQIVGSVALMLWGIRLVRTGFIRAFGGSLRHYLGLAISGRLTSFGVGLAITVFLQSSTATALIISSFASKGLVQTPAALAVMLGADVGTSISAQILSFNLSWLAYAAILIGFFLHGRGGRFATRQIGRAIVGLGMVLLALSLIRMSSQPLREADGLAYVLSALEGEVLLTLFLMAVLTWLVHSSLAVVLLTASLASAGIVPTGTGLVMILGANIGGTIPPIIATLSTGPQSQHAALGNAGFKLLASLLVLPFLPWVGERLQSFGGDAQVLVNFHLTFNLLVATLFLPWVQTAAALLARVFPDTGAGAVEPVTKYLDKELITSPALALTSATRELYRVNERIEDSLALLSGGIAARDQVDVQGAQENRARVAAMLEEFKFYLTDITREEISESDSAKAMNLLLIATNLGHVSELVTNAVELTASTSHEQIRFSEAGTAELLEMLELIHQGIRLALSAALLGDAKVRKTLQKGRKELERMVDESRQAHFSRLAEGTLSSISTTSLHNELLRDFSRIYYHIYTASKIGGRDSSVMIRG</sequence>
<feature type="transmembrane region" description="Helical" evidence="6">
    <location>
        <begin position="239"/>
        <end position="257"/>
    </location>
</feature>
<evidence type="ECO:0000313" key="7">
    <source>
        <dbReference type="EMBL" id="NVK95985.1"/>
    </source>
</evidence>
<dbReference type="Proteomes" id="UP000565723">
    <property type="component" value="Unassembled WGS sequence"/>
</dbReference>
<comment type="subcellular location">
    <subcellularLocation>
        <location evidence="1">Cell membrane</location>
        <topology evidence="1">Multi-pass membrane protein</topology>
    </subcellularLocation>
</comment>
<feature type="transmembrane region" description="Helical" evidence="6">
    <location>
        <begin position="167"/>
        <end position="194"/>
    </location>
</feature>